<dbReference type="CDD" id="cd00051">
    <property type="entry name" value="EFh"/>
    <property type="match status" value="1"/>
</dbReference>
<dbReference type="InterPro" id="IPR018247">
    <property type="entry name" value="EF_Hand_1_Ca_BS"/>
</dbReference>
<gene>
    <name evidence="5" type="ORF">Fcan01_21241</name>
</gene>
<evidence type="ECO:0000313" key="6">
    <source>
        <dbReference type="Proteomes" id="UP000198287"/>
    </source>
</evidence>
<evidence type="ECO:0000256" key="1">
    <source>
        <dbReference type="ARBA" id="ARBA00022723"/>
    </source>
</evidence>
<dbReference type="GO" id="GO:0005509">
    <property type="term" value="F:calcium ion binding"/>
    <property type="evidence" value="ECO:0007669"/>
    <property type="project" value="InterPro"/>
</dbReference>
<proteinExistence type="predicted"/>
<dbReference type="OrthoDB" id="191686at2759"/>
<accession>A0A226DHC8</accession>
<organism evidence="5 6">
    <name type="scientific">Folsomia candida</name>
    <name type="common">Springtail</name>
    <dbReference type="NCBI Taxonomy" id="158441"/>
    <lineage>
        <taxon>Eukaryota</taxon>
        <taxon>Metazoa</taxon>
        <taxon>Ecdysozoa</taxon>
        <taxon>Arthropoda</taxon>
        <taxon>Hexapoda</taxon>
        <taxon>Collembola</taxon>
        <taxon>Entomobryomorpha</taxon>
        <taxon>Isotomoidea</taxon>
        <taxon>Isotomidae</taxon>
        <taxon>Proisotominae</taxon>
        <taxon>Folsomia</taxon>
    </lineage>
</organism>
<dbReference type="InterPro" id="IPR002048">
    <property type="entry name" value="EF_hand_dom"/>
</dbReference>
<feature type="domain" description="EF-hand" evidence="4">
    <location>
        <begin position="172"/>
        <end position="207"/>
    </location>
</feature>
<dbReference type="Pfam" id="PF13499">
    <property type="entry name" value="EF-hand_7"/>
    <property type="match status" value="1"/>
</dbReference>
<keyword evidence="2" id="KW-0677">Repeat</keyword>
<dbReference type="AlphaFoldDB" id="A0A226DHC8"/>
<evidence type="ECO:0000256" key="3">
    <source>
        <dbReference type="ARBA" id="ARBA00022837"/>
    </source>
</evidence>
<reference evidence="5 6" key="1">
    <citation type="submission" date="2015-12" db="EMBL/GenBank/DDBJ databases">
        <title>The genome of Folsomia candida.</title>
        <authorList>
            <person name="Faddeeva A."/>
            <person name="Derks M.F."/>
            <person name="Anvar Y."/>
            <person name="Smit S."/>
            <person name="Van Straalen N."/>
            <person name="Roelofs D."/>
        </authorList>
    </citation>
    <scope>NUCLEOTIDE SEQUENCE [LARGE SCALE GENOMIC DNA]</scope>
    <source>
        <strain evidence="5 6">VU population</strain>
        <tissue evidence="5">Whole body</tissue>
    </source>
</reference>
<dbReference type="InterPro" id="IPR028846">
    <property type="entry name" value="Recoverin"/>
</dbReference>
<evidence type="ECO:0000259" key="4">
    <source>
        <dbReference type="PROSITE" id="PS50222"/>
    </source>
</evidence>
<dbReference type="PANTHER" id="PTHR23055:SF186">
    <property type="entry name" value="NEUROCALCIN HOMOLOG-LIKE PROTEIN"/>
    <property type="match status" value="1"/>
</dbReference>
<name>A0A226DHC8_FOLCA</name>
<dbReference type="OMA" id="EFMEICS"/>
<dbReference type="InterPro" id="IPR011992">
    <property type="entry name" value="EF-hand-dom_pair"/>
</dbReference>
<evidence type="ECO:0000256" key="2">
    <source>
        <dbReference type="ARBA" id="ARBA00022737"/>
    </source>
</evidence>
<dbReference type="PRINTS" id="PR00450">
    <property type="entry name" value="RECOVERIN"/>
</dbReference>
<dbReference type="Proteomes" id="UP000198287">
    <property type="component" value="Unassembled WGS sequence"/>
</dbReference>
<keyword evidence="1" id="KW-0479">Metal-binding</keyword>
<dbReference type="STRING" id="158441.A0A226DHC8"/>
<evidence type="ECO:0000313" key="5">
    <source>
        <dbReference type="EMBL" id="OXA44107.1"/>
    </source>
</evidence>
<dbReference type="EMBL" id="LNIX01000020">
    <property type="protein sequence ID" value="OXA44107.1"/>
    <property type="molecule type" value="Genomic_DNA"/>
</dbReference>
<comment type="caution">
    <text evidence="5">The sequence shown here is derived from an EMBL/GenBank/DDBJ whole genome shotgun (WGS) entry which is preliminary data.</text>
</comment>
<dbReference type="Gene3D" id="1.10.238.10">
    <property type="entry name" value="EF-hand"/>
    <property type="match status" value="1"/>
</dbReference>
<keyword evidence="3" id="KW-0106">Calcium</keyword>
<dbReference type="PROSITE" id="PS50222">
    <property type="entry name" value="EF_HAND_2"/>
    <property type="match status" value="2"/>
</dbReference>
<dbReference type="PANTHER" id="PTHR23055">
    <property type="entry name" value="CALCIUM BINDING PROTEINS"/>
    <property type="match status" value="1"/>
</dbReference>
<dbReference type="SMART" id="SM00054">
    <property type="entry name" value="EFh"/>
    <property type="match status" value="2"/>
</dbReference>
<dbReference type="SUPFAM" id="SSF47473">
    <property type="entry name" value="EF-hand"/>
    <property type="match status" value="1"/>
</dbReference>
<protein>
    <submittedName>
        <fullName evidence="5">Kv channel-interacting protein 1</fullName>
    </submittedName>
</protein>
<keyword evidence="6" id="KW-1185">Reference proteome</keyword>
<dbReference type="PROSITE" id="PS00018">
    <property type="entry name" value="EF_HAND_1"/>
    <property type="match status" value="2"/>
</dbReference>
<sequence length="218" mass="24918">MDAMSETTSLSSGDVRMEGDNSALMDEFGAHPSTYRPFLEELCEKTKFSKSEIRFLYRGFKQECPGGIVQEDTFKEIYAKFFPYGNSSMYAHLVFKAFDITSVGAITFKDMILTLSTLLRGSSREKLRWIFSRLYDLNGNGFITKRELFDIVSAVHDLVGVSKQQAQAEDRKTRDHVDKIFSKFDVNRDGIVTIEEFLESCLKDELIMKSLQVFSTTL</sequence>
<feature type="domain" description="EF-hand" evidence="4">
    <location>
        <begin position="122"/>
        <end position="158"/>
    </location>
</feature>